<protein>
    <submittedName>
        <fullName evidence="8">Cytochrome c biogenesis protein</fullName>
    </submittedName>
</protein>
<evidence type="ECO:0000256" key="4">
    <source>
        <dbReference type="ARBA" id="ARBA00022989"/>
    </source>
</evidence>
<evidence type="ECO:0000256" key="3">
    <source>
        <dbReference type="ARBA" id="ARBA00022748"/>
    </source>
</evidence>
<evidence type="ECO:0000256" key="1">
    <source>
        <dbReference type="ARBA" id="ARBA00004141"/>
    </source>
</evidence>
<dbReference type="InterPro" id="IPR023494">
    <property type="entry name" value="Cyt_c_bgen_Ccs1/CcsB/ResB"/>
</dbReference>
<evidence type="ECO:0000313" key="9">
    <source>
        <dbReference type="Proteomes" id="UP000783934"/>
    </source>
</evidence>
<feature type="transmembrane region" description="Helical" evidence="6">
    <location>
        <begin position="612"/>
        <end position="631"/>
    </location>
</feature>
<dbReference type="EMBL" id="JAATIZ010000003">
    <property type="protein sequence ID" value="NJB65433.1"/>
    <property type="molecule type" value="Genomic_DNA"/>
</dbReference>
<feature type="transmembrane region" description="Helical" evidence="6">
    <location>
        <begin position="75"/>
        <end position="93"/>
    </location>
</feature>
<keyword evidence="3" id="KW-0201">Cytochrome c-type biogenesis</keyword>
<dbReference type="InterPro" id="IPR007816">
    <property type="entry name" value="ResB-like_domain"/>
</dbReference>
<evidence type="ECO:0000313" key="8">
    <source>
        <dbReference type="EMBL" id="NJB65433.1"/>
    </source>
</evidence>
<feature type="transmembrane region" description="Helical" evidence="6">
    <location>
        <begin position="170"/>
        <end position="188"/>
    </location>
</feature>
<organism evidence="8 9">
    <name type="scientific">Paenalcaligenes hominis</name>
    <dbReference type="NCBI Taxonomy" id="643674"/>
    <lineage>
        <taxon>Bacteria</taxon>
        <taxon>Pseudomonadati</taxon>
        <taxon>Pseudomonadota</taxon>
        <taxon>Betaproteobacteria</taxon>
        <taxon>Burkholderiales</taxon>
        <taxon>Alcaligenaceae</taxon>
        <taxon>Paenalcaligenes</taxon>
    </lineage>
</organism>
<keyword evidence="5 6" id="KW-0472">Membrane</keyword>
<keyword evidence="4 6" id="KW-1133">Transmembrane helix</keyword>
<sequence>MTEPITQQRASTADITELLGSMRFAISLLVFICIASIIGTVLVQNEALNVYTDQFGPFWTTLFDKFTIWNVYNSWWFLVIMGFLVASTTLCVIRNTPKMLRESRTFREHIRGSSLRAFPHRIDISSSHIPKENLPAIESWLKAHNYAFKVREDEDGSYLVAAKKGGANRLGYIFGHVAIVVICIGGMLDSELPVRLQVWFGNKAAITENMFISEVPESGRLSLANPSFRANMLLPDDTRSSSAIISYGDGVLIQPLPFVLHLKRFYIDYYSTGMPSSFKSEVEVIDEERGERFSQLIEVNEPLRYRGVTVYQSGFDDGGSRLTLSAYPLQGKDYEPVRFKATVGEGQSVIYNSSGESVNATFTELRVFNVEDLTDGAPQPKAFVDHVAAVSGSNVRPKDNLTNVGPSVLYSLTDKQGQSFDFVNYMVPMTLDDFPVFLLGMRRNQADFFRYVRIPADAKNSMEEFMMLRAATEDPEALRLAAQRFAQRSGQIESNSLMEVAAFKTIETFMKKGFNGIIEPVPEHERERILNLTVPMLQMTLLELRNIAREKHGLEAVDYSGERGAHEEEWVQLALLAFANMPDYPAPVVFKLDSFDQVQASVFQVSRSPGMYIVYTGSLFLVIGVFVMIYIRDRRIWVWVRPGEKGSLLTAAMTSQRRNLDFQQEFQRFQQAFERLSENRGNEHV</sequence>
<accession>A0ABX0WRP3</accession>
<dbReference type="Pfam" id="PF05140">
    <property type="entry name" value="ResB"/>
    <property type="match status" value="1"/>
</dbReference>
<keyword evidence="9" id="KW-1185">Reference proteome</keyword>
<name>A0ABX0WRP3_9BURK</name>
<feature type="domain" description="ResB-like" evidence="7">
    <location>
        <begin position="22"/>
        <end position="667"/>
    </location>
</feature>
<evidence type="ECO:0000256" key="6">
    <source>
        <dbReference type="SAM" id="Phobius"/>
    </source>
</evidence>
<proteinExistence type="predicted"/>
<evidence type="ECO:0000256" key="2">
    <source>
        <dbReference type="ARBA" id="ARBA00022692"/>
    </source>
</evidence>
<dbReference type="PANTHER" id="PTHR31566">
    <property type="entry name" value="CYTOCHROME C BIOGENESIS PROTEIN CCS1, CHLOROPLASTIC"/>
    <property type="match status" value="1"/>
</dbReference>
<comment type="subcellular location">
    <subcellularLocation>
        <location evidence="1">Membrane</location>
        <topology evidence="1">Multi-pass membrane protein</topology>
    </subcellularLocation>
</comment>
<dbReference type="Proteomes" id="UP000783934">
    <property type="component" value="Unassembled WGS sequence"/>
</dbReference>
<feature type="transmembrane region" description="Helical" evidence="6">
    <location>
        <begin position="24"/>
        <end position="43"/>
    </location>
</feature>
<evidence type="ECO:0000256" key="5">
    <source>
        <dbReference type="ARBA" id="ARBA00023136"/>
    </source>
</evidence>
<reference evidence="8 9" key="1">
    <citation type="submission" date="2020-03" db="EMBL/GenBank/DDBJ databases">
        <title>Genomic Encyclopedia of Type Strains, Phase IV (KMG-IV): sequencing the most valuable type-strain genomes for metagenomic binning, comparative biology and taxonomic classification.</title>
        <authorList>
            <person name="Goeker M."/>
        </authorList>
    </citation>
    <scope>NUCLEOTIDE SEQUENCE [LARGE SCALE GENOMIC DNA]</scope>
    <source>
        <strain evidence="8 9">DSM 26613</strain>
    </source>
</reference>
<evidence type="ECO:0000259" key="7">
    <source>
        <dbReference type="Pfam" id="PF05140"/>
    </source>
</evidence>
<keyword evidence="2 6" id="KW-0812">Transmembrane</keyword>
<dbReference type="PANTHER" id="PTHR31566:SF0">
    <property type="entry name" value="CYTOCHROME C BIOGENESIS PROTEIN CCS1, CHLOROPLASTIC"/>
    <property type="match status" value="1"/>
</dbReference>
<comment type="caution">
    <text evidence="8">The sequence shown here is derived from an EMBL/GenBank/DDBJ whole genome shotgun (WGS) entry which is preliminary data.</text>
</comment>
<gene>
    <name evidence="8" type="ORF">GGR41_001682</name>
</gene>